<gene>
    <name evidence="4" type="ORF">BT96DRAFT_511092</name>
</gene>
<dbReference type="InterPro" id="IPR045339">
    <property type="entry name" value="DUF6534"/>
</dbReference>
<keyword evidence="2" id="KW-1133">Transmembrane helix</keyword>
<evidence type="ECO:0000313" key="4">
    <source>
        <dbReference type="EMBL" id="KAE9403003.1"/>
    </source>
</evidence>
<dbReference type="PANTHER" id="PTHR40465:SF1">
    <property type="entry name" value="DUF6534 DOMAIN-CONTAINING PROTEIN"/>
    <property type="match status" value="1"/>
</dbReference>
<feature type="domain" description="DUF6534" evidence="3">
    <location>
        <begin position="171"/>
        <end position="251"/>
    </location>
</feature>
<protein>
    <recommendedName>
        <fullName evidence="3">DUF6534 domain-containing protein</fullName>
    </recommendedName>
</protein>
<reference evidence="4" key="1">
    <citation type="journal article" date="2019" name="Environ. Microbiol.">
        <title>Fungal ecological strategies reflected in gene transcription - a case study of two litter decomposers.</title>
        <authorList>
            <person name="Barbi F."/>
            <person name="Kohler A."/>
            <person name="Barry K."/>
            <person name="Baskaran P."/>
            <person name="Daum C."/>
            <person name="Fauchery L."/>
            <person name="Ihrmark K."/>
            <person name="Kuo A."/>
            <person name="LaButti K."/>
            <person name="Lipzen A."/>
            <person name="Morin E."/>
            <person name="Grigoriev I.V."/>
            <person name="Henrissat B."/>
            <person name="Lindahl B."/>
            <person name="Martin F."/>
        </authorList>
    </citation>
    <scope>NUCLEOTIDE SEQUENCE</scope>
    <source>
        <strain evidence="4">JB14</strain>
    </source>
</reference>
<keyword evidence="5" id="KW-1185">Reference proteome</keyword>
<keyword evidence="2" id="KW-0812">Transmembrane</keyword>
<feature type="transmembrane region" description="Helical" evidence="2">
    <location>
        <begin position="121"/>
        <end position="141"/>
    </location>
</feature>
<keyword evidence="2" id="KW-0472">Membrane</keyword>
<feature type="transmembrane region" description="Helical" evidence="2">
    <location>
        <begin position="197"/>
        <end position="225"/>
    </location>
</feature>
<feature type="transmembrane region" description="Helical" evidence="2">
    <location>
        <begin position="14"/>
        <end position="39"/>
    </location>
</feature>
<feature type="transmembrane region" description="Helical" evidence="2">
    <location>
        <begin position="87"/>
        <end position="109"/>
    </location>
</feature>
<dbReference type="EMBL" id="ML769429">
    <property type="protein sequence ID" value="KAE9403003.1"/>
    <property type="molecule type" value="Genomic_DNA"/>
</dbReference>
<dbReference type="Proteomes" id="UP000799118">
    <property type="component" value="Unassembled WGS sequence"/>
</dbReference>
<feature type="transmembrane region" description="Helical" evidence="2">
    <location>
        <begin position="51"/>
        <end position="75"/>
    </location>
</feature>
<sequence length="379" mass="43241">MSFIMASTTLENTLGAIILGVPLAIMFSGVLIVECIMYWRSVKPGDTWRMSCIVLSLLVLDMFHSSVLMASSWKWFINDHGMNADFIPIPMALSILIAGISILIVQSMYLWRIFQFSNQKYWLTVPIIVLVVLRFVLGCLSSTHMMQVKSFEKFRYSHGSWIFGATLALNCAVDTLITVVMMIILRRSRAQSISLDGVIDSLILYTFETGLATVMATLAMLITWLVMRENLIFLALHFITTKLYANSIVTMYVSSFFDFREITHTVMLLHLIRLNYRPSLRERAAKTMSRSIDVIDLDNLKLKRNTSGQRWSRFNYFDNTRNQMHASSNDSVVPVEVNVTKMMQMHVEDITDRPAHSGNSKATPTGLLNSERFEDQNQV</sequence>
<dbReference type="PANTHER" id="PTHR40465">
    <property type="entry name" value="CHROMOSOME 1, WHOLE GENOME SHOTGUN SEQUENCE"/>
    <property type="match status" value="1"/>
</dbReference>
<feature type="compositionally biased region" description="Polar residues" evidence="1">
    <location>
        <begin position="357"/>
        <end position="368"/>
    </location>
</feature>
<feature type="transmembrane region" description="Helical" evidence="2">
    <location>
        <begin position="231"/>
        <end position="253"/>
    </location>
</feature>
<name>A0A6A4HYZ5_9AGAR</name>
<dbReference type="AlphaFoldDB" id="A0A6A4HYZ5"/>
<dbReference type="OrthoDB" id="3206554at2759"/>
<feature type="region of interest" description="Disordered" evidence="1">
    <location>
        <begin position="350"/>
        <end position="379"/>
    </location>
</feature>
<dbReference type="Pfam" id="PF20152">
    <property type="entry name" value="DUF6534"/>
    <property type="match status" value="1"/>
</dbReference>
<feature type="transmembrane region" description="Helical" evidence="2">
    <location>
        <begin position="161"/>
        <end position="185"/>
    </location>
</feature>
<evidence type="ECO:0000256" key="1">
    <source>
        <dbReference type="SAM" id="MobiDB-lite"/>
    </source>
</evidence>
<accession>A0A6A4HYZ5</accession>
<organism evidence="4 5">
    <name type="scientific">Gymnopus androsaceus JB14</name>
    <dbReference type="NCBI Taxonomy" id="1447944"/>
    <lineage>
        <taxon>Eukaryota</taxon>
        <taxon>Fungi</taxon>
        <taxon>Dikarya</taxon>
        <taxon>Basidiomycota</taxon>
        <taxon>Agaricomycotina</taxon>
        <taxon>Agaricomycetes</taxon>
        <taxon>Agaricomycetidae</taxon>
        <taxon>Agaricales</taxon>
        <taxon>Marasmiineae</taxon>
        <taxon>Omphalotaceae</taxon>
        <taxon>Gymnopus</taxon>
    </lineage>
</organism>
<proteinExistence type="predicted"/>
<evidence type="ECO:0000313" key="5">
    <source>
        <dbReference type="Proteomes" id="UP000799118"/>
    </source>
</evidence>
<evidence type="ECO:0000259" key="3">
    <source>
        <dbReference type="Pfam" id="PF20152"/>
    </source>
</evidence>
<evidence type="ECO:0000256" key="2">
    <source>
        <dbReference type="SAM" id="Phobius"/>
    </source>
</evidence>